<reference evidence="1 2" key="1">
    <citation type="journal article" date="2018" name="PLoS Genet.">
        <title>Population sequencing reveals clonal diversity and ancestral inbreeding in the grapevine cultivar Chardonnay.</title>
        <authorList>
            <person name="Roach M.J."/>
            <person name="Johnson D.L."/>
            <person name="Bohlmann J."/>
            <person name="van Vuuren H.J."/>
            <person name="Jones S.J."/>
            <person name="Pretorius I.S."/>
            <person name="Schmidt S.A."/>
            <person name="Borneman A.R."/>
        </authorList>
    </citation>
    <scope>NUCLEOTIDE SEQUENCE [LARGE SCALE GENOMIC DNA]</scope>
    <source>
        <strain evidence="2">cv. Chardonnay</strain>
        <tissue evidence="1">Leaf</tissue>
    </source>
</reference>
<evidence type="ECO:0000313" key="1">
    <source>
        <dbReference type="EMBL" id="RVW89150.1"/>
    </source>
</evidence>
<organism evidence="1 2">
    <name type="scientific">Vitis vinifera</name>
    <name type="common">Grape</name>
    <dbReference type="NCBI Taxonomy" id="29760"/>
    <lineage>
        <taxon>Eukaryota</taxon>
        <taxon>Viridiplantae</taxon>
        <taxon>Streptophyta</taxon>
        <taxon>Embryophyta</taxon>
        <taxon>Tracheophyta</taxon>
        <taxon>Spermatophyta</taxon>
        <taxon>Magnoliopsida</taxon>
        <taxon>eudicotyledons</taxon>
        <taxon>Gunneridae</taxon>
        <taxon>Pentapetalae</taxon>
        <taxon>rosids</taxon>
        <taxon>Vitales</taxon>
        <taxon>Vitaceae</taxon>
        <taxon>Viteae</taxon>
        <taxon>Vitis</taxon>
    </lineage>
</organism>
<dbReference type="EMBL" id="QGNW01000167">
    <property type="protein sequence ID" value="RVW89150.1"/>
    <property type="molecule type" value="Genomic_DNA"/>
</dbReference>
<evidence type="ECO:0000313" key="2">
    <source>
        <dbReference type="Proteomes" id="UP000288805"/>
    </source>
</evidence>
<dbReference type="InterPro" id="IPR043502">
    <property type="entry name" value="DNA/RNA_pol_sf"/>
</dbReference>
<comment type="caution">
    <text evidence="1">The sequence shown here is derived from an EMBL/GenBank/DDBJ whole genome shotgun (WGS) entry which is preliminary data.</text>
</comment>
<protein>
    <submittedName>
        <fullName evidence="1">Uncharacterized protein</fullName>
    </submittedName>
</protein>
<dbReference type="AlphaFoldDB" id="A0A438HXL7"/>
<name>A0A438HXL7_VITVI</name>
<dbReference type="Proteomes" id="UP000288805">
    <property type="component" value="Unassembled WGS sequence"/>
</dbReference>
<gene>
    <name evidence="1" type="ORF">CK203_040296</name>
</gene>
<dbReference type="SUPFAM" id="SSF56672">
    <property type="entry name" value="DNA/RNA polymerases"/>
    <property type="match status" value="1"/>
</dbReference>
<proteinExistence type="predicted"/>
<sequence length="274" mass="31883">MEEEAKPVRQPQRRLNPHMQEKVNAVTRKDHFPLPFIDQVLRGSQPSILPFLDGYSSIFSDMVERIMEVLDDITDCPWHVISKKGIEVDKAKVELIVKLPSPTTVKGVRLKRSRANTMITELFSNFSREHFSRFGVPKVIINDGEQLTRPFLECLPYHLVYGQSMSPVEVQYKAWWAIKALNVDLNRANMKRFLDLNEMEELRNDAYNNSNIAKQRLKRWHDQSVYYPTSVFKWSSRATHSTGSFKVNGQCLKPFLELFSKDKEEINLLEPNQA</sequence>
<accession>A0A438HXL7</accession>